<accession>A0AAQ4EX36</accession>
<proteinExistence type="predicted"/>
<keyword evidence="4" id="KW-1185">Reference proteome</keyword>
<dbReference type="PANTHER" id="PTHR12834">
    <property type="entry name" value="SIGNAL RECOGNITION PARTICLE 9 KDA PROTEIN"/>
    <property type="match status" value="1"/>
</dbReference>
<keyword evidence="1" id="KW-0687">Ribonucleoprotein</keyword>
<comment type="caution">
    <text evidence="3">The sequence shown here is derived from an EMBL/GenBank/DDBJ whole genome shotgun (WGS) entry which is preliminary data.</text>
</comment>
<sequence length="93" mass="10540">MTYITSWDEFAKAAERLYLADPMKVRFLLKYRHSDGKLQVKVTDNQVVRKAENAVLNRCQLFRFNGSVGKYVDKLNHVNAVTAVPTSHGAANI</sequence>
<dbReference type="Gene3D" id="3.30.720.10">
    <property type="entry name" value="Signal recognition particle alu RNA binding heterodimer, srp9/1"/>
    <property type="match status" value="1"/>
</dbReference>
<reference evidence="3 4" key="1">
    <citation type="journal article" date="2023" name="Arcadia Sci">
        <title>De novo assembly of a long-read Amblyomma americanum tick genome.</title>
        <authorList>
            <person name="Chou S."/>
            <person name="Poskanzer K.E."/>
            <person name="Rollins M."/>
            <person name="Thuy-Boun P.S."/>
        </authorList>
    </citation>
    <scope>NUCLEOTIDE SEQUENCE [LARGE SCALE GENOMIC DNA]</scope>
    <source>
        <strain evidence="3">F_SG_1</strain>
        <tissue evidence="3">Salivary glands</tissue>
    </source>
</reference>
<organism evidence="3 4">
    <name type="scientific">Amblyomma americanum</name>
    <name type="common">Lone star tick</name>
    <dbReference type="NCBI Taxonomy" id="6943"/>
    <lineage>
        <taxon>Eukaryota</taxon>
        <taxon>Metazoa</taxon>
        <taxon>Ecdysozoa</taxon>
        <taxon>Arthropoda</taxon>
        <taxon>Chelicerata</taxon>
        <taxon>Arachnida</taxon>
        <taxon>Acari</taxon>
        <taxon>Parasitiformes</taxon>
        <taxon>Ixodida</taxon>
        <taxon>Ixodoidea</taxon>
        <taxon>Ixodidae</taxon>
        <taxon>Amblyomminae</taxon>
        <taxon>Amblyomma</taxon>
    </lineage>
</organism>
<dbReference type="AlphaFoldDB" id="A0AAQ4EX36"/>
<keyword evidence="1" id="KW-0733">Signal recognition particle</keyword>
<gene>
    <name evidence="3" type="ORF">V5799_019543</name>
</gene>
<dbReference type="Proteomes" id="UP001321473">
    <property type="component" value="Unassembled WGS sequence"/>
</dbReference>
<dbReference type="PANTHER" id="PTHR12834:SF12">
    <property type="entry name" value="SIGNAL RECOGNITION PARTICLE 9 KDA PROTEIN"/>
    <property type="match status" value="1"/>
</dbReference>
<name>A0AAQ4EX36_AMBAM</name>
<dbReference type="GO" id="GO:0008312">
    <property type="term" value="F:7S RNA binding"/>
    <property type="evidence" value="ECO:0007669"/>
    <property type="project" value="InterPro"/>
</dbReference>
<evidence type="ECO:0000313" key="4">
    <source>
        <dbReference type="Proteomes" id="UP001321473"/>
    </source>
</evidence>
<evidence type="ECO:0000313" key="3">
    <source>
        <dbReference type="EMBL" id="KAK8779118.1"/>
    </source>
</evidence>
<dbReference type="Pfam" id="PF05486">
    <property type="entry name" value="SRP9-21"/>
    <property type="match status" value="1"/>
</dbReference>
<protein>
    <recommendedName>
        <fullName evidence="2">SRP9 domain-containing protein</fullName>
    </recommendedName>
</protein>
<evidence type="ECO:0000256" key="1">
    <source>
        <dbReference type="ARBA" id="ARBA00023135"/>
    </source>
</evidence>
<dbReference type="InterPro" id="IPR039914">
    <property type="entry name" value="SRP9-like"/>
</dbReference>
<dbReference type="SUPFAM" id="SSF54762">
    <property type="entry name" value="Signal recognition particle alu RNA binding heterodimer, SRP9/14"/>
    <property type="match status" value="1"/>
</dbReference>
<evidence type="ECO:0000259" key="2">
    <source>
        <dbReference type="Pfam" id="PF05486"/>
    </source>
</evidence>
<dbReference type="InterPro" id="IPR039432">
    <property type="entry name" value="SRP9_dom"/>
</dbReference>
<dbReference type="InterPro" id="IPR009018">
    <property type="entry name" value="Signal_recog_particle_SRP9/14"/>
</dbReference>
<dbReference type="GO" id="GO:0006614">
    <property type="term" value="P:SRP-dependent cotranslational protein targeting to membrane"/>
    <property type="evidence" value="ECO:0007669"/>
    <property type="project" value="InterPro"/>
</dbReference>
<dbReference type="EMBL" id="JARKHS020010149">
    <property type="protein sequence ID" value="KAK8779118.1"/>
    <property type="molecule type" value="Genomic_DNA"/>
</dbReference>
<feature type="domain" description="SRP9" evidence="2">
    <location>
        <begin position="5"/>
        <end position="59"/>
    </location>
</feature>
<dbReference type="GO" id="GO:0005786">
    <property type="term" value="C:signal recognition particle, endoplasmic reticulum targeting"/>
    <property type="evidence" value="ECO:0007669"/>
    <property type="project" value="UniProtKB-KW"/>
</dbReference>